<reference evidence="2" key="1">
    <citation type="submission" date="2012-11" db="EMBL/GenBank/DDBJ databases">
        <authorList>
            <person name="Lucero-Rivera Y.E."/>
            <person name="Tovar-Ramirez D."/>
        </authorList>
    </citation>
    <scope>NUCLEOTIDE SEQUENCE [LARGE SCALE GENOMIC DNA]</scope>
    <source>
        <strain evidence="2">Araruama</strain>
    </source>
</reference>
<organism evidence="1 2">
    <name type="scientific">Candidatus Magnetoglobus multicellularis str. Araruama</name>
    <dbReference type="NCBI Taxonomy" id="890399"/>
    <lineage>
        <taxon>Bacteria</taxon>
        <taxon>Pseudomonadati</taxon>
        <taxon>Thermodesulfobacteriota</taxon>
        <taxon>Desulfobacteria</taxon>
        <taxon>Desulfobacterales</taxon>
        <taxon>Desulfobacteraceae</taxon>
        <taxon>Candidatus Magnetoglobus</taxon>
    </lineage>
</organism>
<protein>
    <submittedName>
        <fullName evidence="1">Uncharacterized protein</fullName>
    </submittedName>
</protein>
<gene>
    <name evidence="1" type="ORF">OMM_10262</name>
</gene>
<evidence type="ECO:0000313" key="1">
    <source>
        <dbReference type="EMBL" id="ETR68695.1"/>
    </source>
</evidence>
<evidence type="ECO:0000313" key="2">
    <source>
        <dbReference type="Proteomes" id="UP000189670"/>
    </source>
</evidence>
<proteinExistence type="predicted"/>
<dbReference type="AlphaFoldDB" id="A0A1V1P1S3"/>
<sequence>MKGLVMHWNQIRSFYPDKFILLRNYQTETIDNKHFRVIGGDVISNHNDYNELQKEYKQYRSKGEDVIFCLPQTEDFVVETKPMMGILNENYRT</sequence>
<dbReference type="Proteomes" id="UP000189670">
    <property type="component" value="Unassembled WGS sequence"/>
</dbReference>
<dbReference type="EMBL" id="ATBP01000860">
    <property type="protein sequence ID" value="ETR68695.1"/>
    <property type="molecule type" value="Genomic_DNA"/>
</dbReference>
<comment type="caution">
    <text evidence="1">The sequence shown here is derived from an EMBL/GenBank/DDBJ whole genome shotgun (WGS) entry which is preliminary data.</text>
</comment>
<name>A0A1V1P1S3_9BACT</name>
<accession>A0A1V1P1S3</accession>